<dbReference type="PANTHER" id="PTHR42760:SF133">
    <property type="entry name" value="3-OXOACYL-[ACYL-CARRIER-PROTEIN] REDUCTASE"/>
    <property type="match status" value="1"/>
</dbReference>
<accession>A0A644Z696</accession>
<name>A0A644Z696_9ZZZZ</name>
<dbReference type="PANTHER" id="PTHR42760">
    <property type="entry name" value="SHORT-CHAIN DEHYDROGENASES/REDUCTASES FAMILY MEMBER"/>
    <property type="match status" value="1"/>
</dbReference>
<dbReference type="PRINTS" id="PR00081">
    <property type="entry name" value="GDHRDH"/>
</dbReference>
<keyword evidence="2 3" id="KW-0560">Oxidoreductase</keyword>
<organism evidence="3">
    <name type="scientific">bioreactor metagenome</name>
    <dbReference type="NCBI Taxonomy" id="1076179"/>
    <lineage>
        <taxon>unclassified sequences</taxon>
        <taxon>metagenomes</taxon>
        <taxon>ecological metagenomes</taxon>
    </lineage>
</organism>
<protein>
    <submittedName>
        <fullName evidence="3">3-oxoacyl-[acyl-carrier-protein] reductase FabG</fullName>
        <ecNumber evidence="3">1.1.1.100</ecNumber>
    </submittedName>
</protein>
<evidence type="ECO:0000256" key="2">
    <source>
        <dbReference type="ARBA" id="ARBA00023002"/>
    </source>
</evidence>
<dbReference type="EMBL" id="VSSQ01007404">
    <property type="protein sequence ID" value="MPM35808.1"/>
    <property type="molecule type" value="Genomic_DNA"/>
</dbReference>
<proteinExistence type="inferred from homology"/>
<dbReference type="FunFam" id="3.40.50.720:FF:000173">
    <property type="entry name" value="3-oxoacyl-[acyl-carrier protein] reductase"/>
    <property type="match status" value="1"/>
</dbReference>
<dbReference type="PRINTS" id="PR00080">
    <property type="entry name" value="SDRFAMILY"/>
</dbReference>
<dbReference type="InterPro" id="IPR020904">
    <property type="entry name" value="Sc_DH/Rdtase_CS"/>
</dbReference>
<comment type="caution">
    <text evidence="3">The sequence shown here is derived from an EMBL/GenBank/DDBJ whole genome shotgun (WGS) entry which is preliminary data.</text>
</comment>
<dbReference type="PROSITE" id="PS00061">
    <property type="entry name" value="ADH_SHORT"/>
    <property type="match status" value="1"/>
</dbReference>
<gene>
    <name evidence="3" type="primary">fabG_66</name>
    <name evidence="3" type="ORF">SDC9_82402</name>
</gene>
<reference evidence="3" key="1">
    <citation type="submission" date="2019-08" db="EMBL/GenBank/DDBJ databases">
        <authorList>
            <person name="Kucharzyk K."/>
            <person name="Murdoch R.W."/>
            <person name="Higgins S."/>
            <person name="Loffler F."/>
        </authorList>
    </citation>
    <scope>NUCLEOTIDE SEQUENCE</scope>
</reference>
<comment type="similarity">
    <text evidence="1">Belongs to the short-chain dehydrogenases/reductases (SDR) family.</text>
</comment>
<dbReference type="InterPro" id="IPR036291">
    <property type="entry name" value="NAD(P)-bd_dom_sf"/>
</dbReference>
<dbReference type="AlphaFoldDB" id="A0A644Z696"/>
<dbReference type="Gene3D" id="3.40.50.720">
    <property type="entry name" value="NAD(P)-binding Rossmann-like Domain"/>
    <property type="match status" value="1"/>
</dbReference>
<dbReference type="SUPFAM" id="SSF51735">
    <property type="entry name" value="NAD(P)-binding Rossmann-fold domains"/>
    <property type="match status" value="1"/>
</dbReference>
<dbReference type="GO" id="GO:0004316">
    <property type="term" value="F:3-oxoacyl-[acyl-carrier-protein] reductase (NADPH) activity"/>
    <property type="evidence" value="ECO:0007669"/>
    <property type="project" value="UniProtKB-EC"/>
</dbReference>
<dbReference type="Pfam" id="PF13561">
    <property type="entry name" value="adh_short_C2"/>
    <property type="match status" value="1"/>
</dbReference>
<sequence>MRVKDKIAMFIGGGSDIATATAVKFIEEGATVILVDYDKSVFERVKDAYAGKEDKVREYVADARKYEEIEAAVEAAMKEFGRIDILVNCAGILIHKPIDVLTIQEWQDVIDINLTGIFNSCKAVTPGMKERKYGRIVNISSIGGRTGRPGVGVNYAAAKAGIVGLTQTLARELAPWEITANVIAPGPLKGRMFFGMEQHLIDGLIKNIPLGRVGEMGEIAYAILYLASDEAGWTTGEVLDVNGGAYI</sequence>
<dbReference type="EC" id="1.1.1.100" evidence="3"/>
<evidence type="ECO:0000313" key="3">
    <source>
        <dbReference type="EMBL" id="MPM35808.1"/>
    </source>
</evidence>
<evidence type="ECO:0000256" key="1">
    <source>
        <dbReference type="ARBA" id="ARBA00006484"/>
    </source>
</evidence>
<dbReference type="InterPro" id="IPR002347">
    <property type="entry name" value="SDR_fam"/>
</dbReference>